<evidence type="ECO:0000259" key="15">
    <source>
        <dbReference type="PROSITE" id="PS50109"/>
    </source>
</evidence>
<dbReference type="InterPro" id="IPR004105">
    <property type="entry name" value="CheA-like_dim"/>
</dbReference>
<comment type="caution">
    <text evidence="18">The sequence shown here is derived from an EMBL/GenBank/DDBJ whole genome shotgun (WGS) entry which is preliminary data.</text>
</comment>
<feature type="domain" description="HPt" evidence="17">
    <location>
        <begin position="1"/>
        <end position="104"/>
    </location>
</feature>
<evidence type="ECO:0000256" key="5">
    <source>
        <dbReference type="ARBA" id="ARBA00022553"/>
    </source>
</evidence>
<dbReference type="CDD" id="cd00088">
    <property type="entry name" value="HPT"/>
    <property type="match status" value="1"/>
</dbReference>
<dbReference type="SMART" id="SM00073">
    <property type="entry name" value="HPT"/>
    <property type="match status" value="1"/>
</dbReference>
<dbReference type="PRINTS" id="PR00344">
    <property type="entry name" value="BCTRLSENSOR"/>
</dbReference>
<evidence type="ECO:0000256" key="7">
    <source>
        <dbReference type="ARBA" id="ARBA00022741"/>
    </source>
</evidence>
<feature type="region of interest" description="Disordered" evidence="14">
    <location>
        <begin position="127"/>
        <end position="151"/>
    </location>
</feature>
<evidence type="ECO:0000256" key="10">
    <source>
        <dbReference type="ARBA" id="ARBA00023012"/>
    </source>
</evidence>
<evidence type="ECO:0000256" key="3">
    <source>
        <dbReference type="ARBA" id="ARBA00021495"/>
    </source>
</evidence>
<keyword evidence="9" id="KW-0067">ATP-binding</keyword>
<dbReference type="InterPro" id="IPR003594">
    <property type="entry name" value="HATPase_dom"/>
</dbReference>
<dbReference type="PROSITE" id="PS50109">
    <property type="entry name" value="HIS_KIN"/>
    <property type="match status" value="1"/>
</dbReference>
<evidence type="ECO:0000256" key="4">
    <source>
        <dbReference type="ARBA" id="ARBA00022500"/>
    </source>
</evidence>
<reference evidence="18 19" key="1">
    <citation type="submission" date="2024-06" db="EMBL/GenBank/DDBJ databases">
        <authorList>
            <person name="Li F."/>
        </authorList>
    </citation>
    <scope>NUCLEOTIDE SEQUENCE [LARGE SCALE GENOMIC DNA]</scope>
    <source>
        <strain evidence="18 19">GXAS 311</strain>
    </source>
</reference>
<feature type="region of interest" description="Disordered" evidence="14">
    <location>
        <begin position="257"/>
        <end position="301"/>
    </location>
</feature>
<dbReference type="PANTHER" id="PTHR43395:SF10">
    <property type="entry name" value="CHEMOTAXIS PROTEIN CHEA"/>
    <property type="match status" value="1"/>
</dbReference>
<dbReference type="InterPro" id="IPR036061">
    <property type="entry name" value="CheW-like_dom_sf"/>
</dbReference>
<dbReference type="InterPro" id="IPR036641">
    <property type="entry name" value="HPT_dom_sf"/>
</dbReference>
<keyword evidence="6 18" id="KW-0808">Transferase</keyword>
<evidence type="ECO:0000256" key="6">
    <source>
        <dbReference type="ARBA" id="ARBA00022679"/>
    </source>
</evidence>
<evidence type="ECO:0000313" key="18">
    <source>
        <dbReference type="EMBL" id="MET1255049.1"/>
    </source>
</evidence>
<proteinExistence type="predicted"/>
<evidence type="ECO:0000313" key="19">
    <source>
        <dbReference type="Proteomes" id="UP001548189"/>
    </source>
</evidence>
<dbReference type="EC" id="2.7.13.3" evidence="2"/>
<dbReference type="PANTHER" id="PTHR43395">
    <property type="entry name" value="SENSOR HISTIDINE KINASE CHEA"/>
    <property type="match status" value="1"/>
</dbReference>
<dbReference type="SMART" id="SM00260">
    <property type="entry name" value="CheW"/>
    <property type="match status" value="1"/>
</dbReference>
<sequence length="721" mass="79135">MEIDLSQFHQVFFEESLEGLDTMEEKLLNLEADSDLEIINTIFRAAHSIKGGSATFNFKEVAEFTHVMETLLDEMRSAEREVTRELIDLLLRSVDCLRGMLNRIQQNEAVGESHTELVNQFHELLGEDSDSTAPSTKQTSQSSEHSTADKQQVTIANDESELHPIWQIDFKPKPYILETGNEPLRMFRELKSLGHLESTVVLTDVPEFNTLKAESCYVAWRLLLDAHIEENDIREVFEWVEDDCDLSITQVDSSALSSHEVKTAKSEPPKTSSSKAKTENVTAKTVQASPGAIRPSKAAGSKNMVHLKRAQQAETAATANKPNISTSIRVGTDKVDKLIDLVGELVITQSMLSELGENFNMGKLNQLIAGLVELEQNTRELQESVMRIRMLPIGFIFNRLPRMVRDLSSQLGKKVNLQISGESTELDKTVMEQIGDPLTHLVRNALDHGLENSEKRLQAGKSEEGNLNITAYHQGGNIVIEVADDGGGIDPDVIYQKAVDKGLIVDGSELSHDQILSLIMEPGFSTAAVVSDVSGRGVGMDVVKRNINNLGGSVEIESELGSGTTFIIRLPLTLAILDGQLIKVASEVYVLPLVSIIESVPLAMAEVSRIAGDMPVYKLDGDYIPVINLRKEFEIEASEEGTSEGLLAIVEGENKKIALLIDELLGQQQVVIKSLESHYKTIIGVSGATILGDGRVSLILDIVGMAKRAADRAKVLQKNVA</sequence>
<dbReference type="Gene3D" id="3.30.565.10">
    <property type="entry name" value="Histidine kinase-like ATPase, C-terminal domain"/>
    <property type="match status" value="1"/>
</dbReference>
<feature type="compositionally biased region" description="Polar residues" evidence="14">
    <location>
        <begin position="131"/>
        <end position="151"/>
    </location>
</feature>
<evidence type="ECO:0000256" key="12">
    <source>
        <dbReference type="PROSITE-ProRule" id="PRU00110"/>
    </source>
</evidence>
<dbReference type="CDD" id="cd00731">
    <property type="entry name" value="CheA_reg"/>
    <property type="match status" value="1"/>
</dbReference>
<accession>A0ABV2BT20</accession>
<feature type="compositionally biased region" description="Polar residues" evidence="14">
    <location>
        <begin position="269"/>
        <end position="288"/>
    </location>
</feature>
<dbReference type="EMBL" id="JBEVCJ010000007">
    <property type="protein sequence ID" value="MET1255049.1"/>
    <property type="molecule type" value="Genomic_DNA"/>
</dbReference>
<dbReference type="PROSITE" id="PS50851">
    <property type="entry name" value="CHEW"/>
    <property type="match status" value="1"/>
</dbReference>
<feature type="coiled-coil region" evidence="13">
    <location>
        <begin position="364"/>
        <end position="391"/>
    </location>
</feature>
<name>A0ABV2BT20_9GAMM</name>
<dbReference type="InterPro" id="IPR051315">
    <property type="entry name" value="Bact_Chemotaxis_CheA"/>
</dbReference>
<protein>
    <recommendedName>
        <fullName evidence="3">Chemotaxis protein CheA</fullName>
        <ecNumber evidence="2">2.7.13.3</ecNumber>
    </recommendedName>
</protein>
<feature type="domain" description="CheW-like" evidence="16">
    <location>
        <begin position="576"/>
        <end position="711"/>
    </location>
</feature>
<dbReference type="InterPro" id="IPR005467">
    <property type="entry name" value="His_kinase_dom"/>
</dbReference>
<dbReference type="PROSITE" id="PS50894">
    <property type="entry name" value="HPT"/>
    <property type="match status" value="1"/>
</dbReference>
<dbReference type="Pfam" id="PF02895">
    <property type="entry name" value="H-kinase_dim"/>
    <property type="match status" value="1"/>
</dbReference>
<organism evidence="18 19">
    <name type="scientific">Aliikangiella maris</name>
    <dbReference type="NCBI Taxonomy" id="3162458"/>
    <lineage>
        <taxon>Bacteria</taxon>
        <taxon>Pseudomonadati</taxon>
        <taxon>Pseudomonadota</taxon>
        <taxon>Gammaproteobacteria</taxon>
        <taxon>Oceanospirillales</taxon>
        <taxon>Pleioneaceae</taxon>
        <taxon>Aliikangiella</taxon>
    </lineage>
</organism>
<dbReference type="SUPFAM" id="SSF50341">
    <property type="entry name" value="CheW-like"/>
    <property type="match status" value="1"/>
</dbReference>
<dbReference type="Pfam" id="PF01627">
    <property type="entry name" value="Hpt"/>
    <property type="match status" value="1"/>
</dbReference>
<dbReference type="SMART" id="SM01231">
    <property type="entry name" value="H-kinase_dim"/>
    <property type="match status" value="1"/>
</dbReference>
<dbReference type="Pfam" id="PF01584">
    <property type="entry name" value="CheW"/>
    <property type="match status" value="1"/>
</dbReference>
<evidence type="ECO:0000256" key="9">
    <source>
        <dbReference type="ARBA" id="ARBA00022840"/>
    </source>
</evidence>
<evidence type="ECO:0000256" key="8">
    <source>
        <dbReference type="ARBA" id="ARBA00022777"/>
    </source>
</evidence>
<evidence type="ECO:0000256" key="1">
    <source>
        <dbReference type="ARBA" id="ARBA00000085"/>
    </source>
</evidence>
<feature type="domain" description="Histidine kinase" evidence="15">
    <location>
        <begin position="363"/>
        <end position="574"/>
    </location>
</feature>
<dbReference type="Gene3D" id="2.30.30.40">
    <property type="entry name" value="SH3 Domains"/>
    <property type="match status" value="1"/>
</dbReference>
<gene>
    <name evidence="18" type="ORF">ABVT43_07930</name>
</gene>
<keyword evidence="5 12" id="KW-0597">Phosphoprotein</keyword>
<dbReference type="GO" id="GO:0004673">
    <property type="term" value="F:protein histidine kinase activity"/>
    <property type="evidence" value="ECO:0007669"/>
    <property type="project" value="UniProtKB-EC"/>
</dbReference>
<keyword evidence="8" id="KW-0418">Kinase</keyword>
<keyword evidence="13" id="KW-0175">Coiled coil</keyword>
<evidence type="ECO:0000256" key="13">
    <source>
        <dbReference type="SAM" id="Coils"/>
    </source>
</evidence>
<dbReference type="RefSeq" id="WP_353895635.1">
    <property type="nucleotide sequence ID" value="NZ_JBEVCJ010000007.1"/>
</dbReference>
<evidence type="ECO:0000256" key="14">
    <source>
        <dbReference type="SAM" id="MobiDB-lite"/>
    </source>
</evidence>
<comment type="function">
    <text evidence="11">Involved in the transmission of sensory signals from the chemoreceptors to the flagellar motors. CheA is autophosphorylated; it can transfer its phosphate group to either CheB or CheY.</text>
</comment>
<feature type="coiled-coil region" evidence="13">
    <location>
        <begin position="61"/>
        <end position="88"/>
    </location>
</feature>
<evidence type="ECO:0000256" key="2">
    <source>
        <dbReference type="ARBA" id="ARBA00012438"/>
    </source>
</evidence>
<keyword evidence="19" id="KW-1185">Reference proteome</keyword>
<dbReference type="Proteomes" id="UP001548189">
    <property type="component" value="Unassembled WGS sequence"/>
</dbReference>
<dbReference type="InterPro" id="IPR004358">
    <property type="entry name" value="Sig_transdc_His_kin-like_C"/>
</dbReference>
<dbReference type="InterPro" id="IPR002545">
    <property type="entry name" value="CheW-lke_dom"/>
</dbReference>
<dbReference type="InterPro" id="IPR037006">
    <property type="entry name" value="CheA-like_homodim_sf"/>
</dbReference>
<dbReference type="SUPFAM" id="SSF47226">
    <property type="entry name" value="Histidine-containing phosphotransfer domain, HPT domain"/>
    <property type="match status" value="1"/>
</dbReference>
<evidence type="ECO:0000259" key="17">
    <source>
        <dbReference type="PROSITE" id="PS50894"/>
    </source>
</evidence>
<feature type="modified residue" description="Phosphohistidine" evidence="12">
    <location>
        <position position="47"/>
    </location>
</feature>
<keyword evidence="7" id="KW-0547">Nucleotide-binding</keyword>
<dbReference type="SUPFAM" id="SSF47384">
    <property type="entry name" value="Homodimeric domain of signal transducing histidine kinase"/>
    <property type="match status" value="1"/>
</dbReference>
<dbReference type="InterPro" id="IPR008207">
    <property type="entry name" value="Sig_transdc_His_kin_Hpt_dom"/>
</dbReference>
<evidence type="ECO:0000259" key="16">
    <source>
        <dbReference type="PROSITE" id="PS50851"/>
    </source>
</evidence>
<dbReference type="CDD" id="cd16916">
    <property type="entry name" value="HATPase_CheA-like"/>
    <property type="match status" value="1"/>
</dbReference>
<dbReference type="Pfam" id="PF02518">
    <property type="entry name" value="HATPase_c"/>
    <property type="match status" value="1"/>
</dbReference>
<dbReference type="SMART" id="SM00387">
    <property type="entry name" value="HATPase_c"/>
    <property type="match status" value="1"/>
</dbReference>
<dbReference type="Gene3D" id="1.10.287.560">
    <property type="entry name" value="Histidine kinase CheA-like, homodimeric domain"/>
    <property type="match status" value="1"/>
</dbReference>
<keyword evidence="4" id="KW-0145">Chemotaxis</keyword>
<dbReference type="InterPro" id="IPR036097">
    <property type="entry name" value="HisK_dim/P_sf"/>
</dbReference>
<feature type="compositionally biased region" description="Basic and acidic residues" evidence="14">
    <location>
        <begin position="259"/>
        <end position="268"/>
    </location>
</feature>
<evidence type="ECO:0000256" key="11">
    <source>
        <dbReference type="ARBA" id="ARBA00035100"/>
    </source>
</evidence>
<dbReference type="InterPro" id="IPR036890">
    <property type="entry name" value="HATPase_C_sf"/>
</dbReference>
<keyword evidence="10" id="KW-0902">Two-component regulatory system</keyword>
<dbReference type="Gene3D" id="1.20.120.160">
    <property type="entry name" value="HPT domain"/>
    <property type="match status" value="1"/>
</dbReference>
<comment type="catalytic activity">
    <reaction evidence="1">
        <text>ATP + protein L-histidine = ADP + protein N-phospho-L-histidine.</text>
        <dbReference type="EC" id="2.7.13.3"/>
    </reaction>
</comment>
<dbReference type="SUPFAM" id="SSF55874">
    <property type="entry name" value="ATPase domain of HSP90 chaperone/DNA topoisomerase II/histidine kinase"/>
    <property type="match status" value="1"/>
</dbReference>